<accession>A0ABX0YNH3</accession>
<dbReference type="Gene3D" id="1.20.144.10">
    <property type="entry name" value="Phosphatidic acid phosphatase type 2/haloperoxidase"/>
    <property type="match status" value="1"/>
</dbReference>
<feature type="chain" id="PRO_5046482433" evidence="2">
    <location>
        <begin position="24"/>
        <end position="265"/>
    </location>
</feature>
<name>A0ABX0YNH3_STRTL</name>
<proteinExistence type="predicted"/>
<comment type="caution">
    <text evidence="4">The sequence shown here is derived from an EMBL/GenBank/DDBJ whole genome shotgun (WGS) entry which is preliminary data.</text>
</comment>
<dbReference type="InterPro" id="IPR000326">
    <property type="entry name" value="PAP2/HPO"/>
</dbReference>
<feature type="transmembrane region" description="Helical" evidence="1">
    <location>
        <begin position="205"/>
        <end position="222"/>
    </location>
</feature>
<evidence type="ECO:0000313" key="4">
    <source>
        <dbReference type="EMBL" id="NJP14053.1"/>
    </source>
</evidence>
<evidence type="ECO:0000313" key="5">
    <source>
        <dbReference type="Proteomes" id="UP000635996"/>
    </source>
</evidence>
<keyword evidence="1" id="KW-0812">Transmembrane</keyword>
<keyword evidence="5" id="KW-1185">Reference proteome</keyword>
<dbReference type="Pfam" id="PF01569">
    <property type="entry name" value="PAP2"/>
    <property type="match status" value="1"/>
</dbReference>
<dbReference type="Proteomes" id="UP000635996">
    <property type="component" value="Unassembled WGS sequence"/>
</dbReference>
<organism evidence="4 5">
    <name type="scientific">Streptomyces thermoviolaceus subsp. thermoviolaceus</name>
    <dbReference type="NCBI Taxonomy" id="66860"/>
    <lineage>
        <taxon>Bacteria</taxon>
        <taxon>Bacillati</taxon>
        <taxon>Actinomycetota</taxon>
        <taxon>Actinomycetes</taxon>
        <taxon>Kitasatosporales</taxon>
        <taxon>Streptomycetaceae</taxon>
        <taxon>Streptomyces</taxon>
    </lineage>
</organism>
<keyword evidence="2" id="KW-0732">Signal</keyword>
<evidence type="ECO:0000256" key="2">
    <source>
        <dbReference type="SAM" id="SignalP"/>
    </source>
</evidence>
<feature type="domain" description="Phosphatidic acid phosphatase type 2/haloperoxidase" evidence="3">
    <location>
        <begin position="101"/>
        <end position="191"/>
    </location>
</feature>
<feature type="transmembrane region" description="Helical" evidence="1">
    <location>
        <begin position="147"/>
        <end position="167"/>
    </location>
</feature>
<gene>
    <name evidence="4" type="ORF">HCJ95_07020</name>
</gene>
<protein>
    <submittedName>
        <fullName evidence="4">Phosphatase PAP2 family protein</fullName>
    </submittedName>
</protein>
<reference evidence="4 5" key="1">
    <citation type="submission" date="2020-03" db="EMBL/GenBank/DDBJ databases">
        <title>WGS of actinomycetes isolated from Thailand.</title>
        <authorList>
            <person name="Thawai C."/>
        </authorList>
    </citation>
    <scope>NUCLEOTIDE SEQUENCE [LARGE SCALE GENOMIC DNA]</scope>
    <source>
        <strain evidence="4 5">NBRC 13905</strain>
    </source>
</reference>
<feature type="transmembrane region" description="Helical" evidence="1">
    <location>
        <begin position="228"/>
        <end position="249"/>
    </location>
</feature>
<sequence length="265" mass="27187">MLCLCAVVAVYLLAVCTPFGQRAENSLFVPAGGGGGAWMHDWSGVAYDSHPIPPLDDSAMPTLVVGCAVIAAVALVRRCRRRGCLAAGVVGLTLVGTTAGKDHLPRPDLVHADVMLVDPSFPSGHAAVPAALTLALTLVVSARVRPYVLVIGTTWFALIAGTVQAIGDHRPSDVLGSTLLACGLYGLAARLLPGDTPRVVRCPRALTAIGLVLAVAGAVVGGGRSDSLSGPLVHMVTALACVTLLWFTAENGPAPAERRTRPARG</sequence>
<feature type="transmembrane region" description="Helical" evidence="1">
    <location>
        <begin position="58"/>
        <end position="76"/>
    </location>
</feature>
<feature type="transmembrane region" description="Helical" evidence="1">
    <location>
        <begin position="120"/>
        <end position="140"/>
    </location>
</feature>
<feature type="transmembrane region" description="Helical" evidence="1">
    <location>
        <begin position="83"/>
        <end position="100"/>
    </location>
</feature>
<keyword evidence="1" id="KW-0472">Membrane</keyword>
<dbReference type="InterPro" id="IPR036938">
    <property type="entry name" value="PAP2/HPO_sf"/>
</dbReference>
<feature type="signal peptide" evidence="2">
    <location>
        <begin position="1"/>
        <end position="23"/>
    </location>
</feature>
<feature type="transmembrane region" description="Helical" evidence="1">
    <location>
        <begin position="173"/>
        <end position="193"/>
    </location>
</feature>
<dbReference type="RefSeq" id="WP_168131193.1">
    <property type="nucleotide sequence ID" value="NZ_BMVZ01000007.1"/>
</dbReference>
<evidence type="ECO:0000256" key="1">
    <source>
        <dbReference type="SAM" id="Phobius"/>
    </source>
</evidence>
<dbReference type="EMBL" id="JAATEL010000005">
    <property type="protein sequence ID" value="NJP14053.1"/>
    <property type="molecule type" value="Genomic_DNA"/>
</dbReference>
<dbReference type="SUPFAM" id="SSF48317">
    <property type="entry name" value="Acid phosphatase/Vanadium-dependent haloperoxidase"/>
    <property type="match status" value="1"/>
</dbReference>
<keyword evidence="1" id="KW-1133">Transmembrane helix</keyword>
<evidence type="ECO:0000259" key="3">
    <source>
        <dbReference type="Pfam" id="PF01569"/>
    </source>
</evidence>